<gene>
    <name evidence="1" type="ORF">PR017_09585</name>
</gene>
<dbReference type="EMBL" id="CP117255">
    <property type="protein sequence ID" value="WFR94102.1"/>
    <property type="molecule type" value="Genomic_DNA"/>
</dbReference>
<evidence type="ECO:0000313" key="2">
    <source>
        <dbReference type="Proteomes" id="UP000249499"/>
    </source>
</evidence>
<keyword evidence="2" id="KW-1185">Reference proteome</keyword>
<dbReference type="Proteomes" id="UP000249499">
    <property type="component" value="Chromosome"/>
</dbReference>
<reference evidence="1 2" key="1">
    <citation type="journal article" date="2018" name="Sci. Rep.">
        <title>Rhizobium tumorigenes sp. nov., a novel plant tumorigenic bacterium isolated from cane gall tumors on thornless blackberry.</title>
        <authorList>
            <person name="Kuzmanovi N."/>
            <person name="Smalla K."/>
            <person name="Gronow S."/>
            <person name="PuBawska J."/>
        </authorList>
    </citation>
    <scope>NUCLEOTIDE SEQUENCE [LARGE SCALE GENOMIC DNA]</scope>
    <source>
        <strain evidence="1 2">1078</strain>
    </source>
</reference>
<accession>A0AAF1K205</accession>
<dbReference type="RefSeq" id="WP_111222785.1">
    <property type="nucleotide sequence ID" value="NZ_CP117255.1"/>
</dbReference>
<organism evidence="1 2">
    <name type="scientific">Rhizobium tumorigenes</name>
    <dbReference type="NCBI Taxonomy" id="2041385"/>
    <lineage>
        <taxon>Bacteria</taxon>
        <taxon>Pseudomonadati</taxon>
        <taxon>Pseudomonadota</taxon>
        <taxon>Alphaproteobacteria</taxon>
        <taxon>Hyphomicrobiales</taxon>
        <taxon>Rhizobiaceae</taxon>
        <taxon>Rhizobium/Agrobacterium group</taxon>
        <taxon>Rhizobium</taxon>
    </lineage>
</organism>
<evidence type="ECO:0000313" key="1">
    <source>
        <dbReference type="EMBL" id="WFR94102.1"/>
    </source>
</evidence>
<dbReference type="KEGG" id="rtu:PR017_09585"/>
<proteinExistence type="predicted"/>
<dbReference type="AlphaFoldDB" id="A0AAF1K205"/>
<reference evidence="2" key="2">
    <citation type="journal article" date="2023" name="MicrobiologyOpen">
        <title>Genomics of the tumorigenes clade of the family Rhizobiaceae and description of Rhizobium rhododendri sp. nov.</title>
        <authorList>
            <person name="Kuzmanovic N."/>
            <person name="diCenzo G.C."/>
            <person name="Bunk B."/>
            <person name="Sproeer C."/>
            <person name="Fruehling A."/>
            <person name="Neumann-Schaal M."/>
            <person name="Overmann J."/>
            <person name="Smalla K."/>
        </authorList>
    </citation>
    <scope>NUCLEOTIDE SEQUENCE [LARGE SCALE GENOMIC DNA]</scope>
    <source>
        <strain evidence="2">1078</strain>
    </source>
</reference>
<protein>
    <submittedName>
        <fullName evidence="1">Uncharacterized protein</fullName>
    </submittedName>
</protein>
<name>A0AAF1K205_9HYPH</name>
<sequence>MTMLIQTPICSDEVDVLAGALYAWCAEREIKLSSQAGLAVANRAIDLLHAGHRTQEELLSALHNA</sequence>